<keyword evidence="4" id="KW-0720">Serine protease</keyword>
<dbReference type="Pfam" id="PF13365">
    <property type="entry name" value="Trypsin_2"/>
    <property type="match status" value="1"/>
</dbReference>
<dbReference type="InterPro" id="IPR001478">
    <property type="entry name" value="PDZ"/>
</dbReference>
<protein>
    <submittedName>
        <fullName evidence="5">Serine protease</fullName>
    </submittedName>
</protein>
<dbReference type="GO" id="GO:0004252">
    <property type="term" value="F:serine-type endopeptidase activity"/>
    <property type="evidence" value="ECO:0007669"/>
    <property type="project" value="InterPro"/>
</dbReference>
<proteinExistence type="inferred from homology"/>
<evidence type="ECO:0000256" key="2">
    <source>
        <dbReference type="ARBA" id="ARBA00022670"/>
    </source>
</evidence>
<evidence type="ECO:0000256" key="4">
    <source>
        <dbReference type="ARBA" id="ARBA00022825"/>
    </source>
</evidence>
<comment type="caution">
    <text evidence="5">The sequence shown here is derived from an EMBL/GenBank/DDBJ whole genome shotgun (WGS) entry which is preliminary data.</text>
</comment>
<dbReference type="PROSITE" id="PS50106">
    <property type="entry name" value="PDZ"/>
    <property type="match status" value="1"/>
</dbReference>
<dbReference type="SMART" id="SM00228">
    <property type="entry name" value="PDZ"/>
    <property type="match status" value="1"/>
</dbReference>
<dbReference type="PANTHER" id="PTHR22939">
    <property type="entry name" value="SERINE PROTEASE FAMILY S1C HTRA-RELATED"/>
    <property type="match status" value="1"/>
</dbReference>
<evidence type="ECO:0000313" key="6">
    <source>
        <dbReference type="Proteomes" id="UP000239406"/>
    </source>
</evidence>
<dbReference type="Gene3D" id="2.40.10.120">
    <property type="match status" value="1"/>
</dbReference>
<evidence type="ECO:0000256" key="1">
    <source>
        <dbReference type="ARBA" id="ARBA00010541"/>
    </source>
</evidence>
<comment type="similarity">
    <text evidence="1">Belongs to the peptidase S1C family.</text>
</comment>
<evidence type="ECO:0000256" key="3">
    <source>
        <dbReference type="ARBA" id="ARBA00022801"/>
    </source>
</evidence>
<dbReference type="Pfam" id="PF13180">
    <property type="entry name" value="PDZ_2"/>
    <property type="match status" value="1"/>
</dbReference>
<dbReference type="InterPro" id="IPR036034">
    <property type="entry name" value="PDZ_sf"/>
</dbReference>
<evidence type="ECO:0000313" key="5">
    <source>
        <dbReference type="EMBL" id="PPE69805.1"/>
    </source>
</evidence>
<dbReference type="GO" id="GO:0006508">
    <property type="term" value="P:proteolysis"/>
    <property type="evidence" value="ECO:0007669"/>
    <property type="project" value="UniProtKB-KW"/>
</dbReference>
<dbReference type="Gene3D" id="2.30.42.10">
    <property type="match status" value="1"/>
</dbReference>
<dbReference type="SUPFAM" id="SSF50156">
    <property type="entry name" value="PDZ domain-like"/>
    <property type="match status" value="1"/>
</dbReference>
<dbReference type="AlphaFoldDB" id="A0A2S5T484"/>
<keyword evidence="2 5" id="KW-0645">Protease</keyword>
<name>A0A2S5T484_9BURK</name>
<organism evidence="5 6">
    <name type="scientific">Caldimonas thermodepolymerans</name>
    <dbReference type="NCBI Taxonomy" id="215580"/>
    <lineage>
        <taxon>Bacteria</taxon>
        <taxon>Pseudomonadati</taxon>
        <taxon>Pseudomonadota</taxon>
        <taxon>Betaproteobacteria</taxon>
        <taxon>Burkholderiales</taxon>
        <taxon>Sphaerotilaceae</taxon>
        <taxon>Caldimonas</taxon>
    </lineage>
</organism>
<accession>A0A2S5T484</accession>
<dbReference type="SUPFAM" id="SSF50494">
    <property type="entry name" value="Trypsin-like serine proteases"/>
    <property type="match status" value="1"/>
</dbReference>
<sequence>MLPVSAAAMLRRRLRPARPRRRRFAGLVLGLLLGAGLPAAAQQPPAGDEEEAAVVEQARVLRQVSASVVGVRALAAPDAASSESLGQVRQGSGVVIDAQGLVLTIGYLVLEADKVDLLLPDGRALPGRVVAYDLATGFALVQPVVPVQLVPAPLGQSGGLDTEEPYVIATGGPDGAMSVAQVVSQRPFSGYWEYHVEDAIFTVPPRPDHSGAGLFNARGELLGIGSLFVMEALGPGRHQPGNMFVPVDLYKAVQDELRRHGASRRSTRAWLGAHCVDHQGLVRVVRVQAGSPAEAAGLQPGDVILKLDGEPVGRLEAFYRRLWSDPRAEREVTLEVGRGAGLLTLTARTADRMKTLRRARGI</sequence>
<keyword evidence="3" id="KW-0378">Hydrolase</keyword>
<keyword evidence="6" id="KW-1185">Reference proteome</keyword>
<dbReference type="PANTHER" id="PTHR22939:SF129">
    <property type="entry name" value="SERINE PROTEASE HTRA2, MITOCHONDRIAL"/>
    <property type="match status" value="1"/>
</dbReference>
<dbReference type="InterPro" id="IPR009003">
    <property type="entry name" value="Peptidase_S1_PA"/>
</dbReference>
<dbReference type="InterPro" id="IPR001940">
    <property type="entry name" value="Peptidase_S1C"/>
</dbReference>
<gene>
    <name evidence="5" type="ORF">C1702_10000</name>
</gene>
<dbReference type="EMBL" id="PSNY01000009">
    <property type="protein sequence ID" value="PPE69805.1"/>
    <property type="molecule type" value="Genomic_DNA"/>
</dbReference>
<dbReference type="PRINTS" id="PR00834">
    <property type="entry name" value="PROTEASES2C"/>
</dbReference>
<reference evidence="5 6" key="1">
    <citation type="submission" date="2018-02" db="EMBL/GenBank/DDBJ databases">
        <title>Reclassifiation of [Polyangium] brachysporum DSM 7029 as Guopingzhaonella breviflexa gen. nov., sp. nov., a member of the family Comamonadaceae.</title>
        <authorList>
            <person name="Tang B."/>
        </authorList>
    </citation>
    <scope>NUCLEOTIDE SEQUENCE [LARGE SCALE GENOMIC DNA]</scope>
    <source>
        <strain evidence="5 6">DSM 15344</strain>
    </source>
</reference>
<dbReference type="Proteomes" id="UP000239406">
    <property type="component" value="Unassembled WGS sequence"/>
</dbReference>